<reference evidence="2 3" key="1">
    <citation type="submission" date="2016-12" db="EMBL/GenBank/DDBJ databases">
        <title>Trade-off between light-utilization and light-protection in marine flavobacteria.</title>
        <authorList>
            <person name="Kumagai Y."/>
            <person name="Yoshizawa S."/>
            <person name="Kogure K."/>
            <person name="Iwasaki W."/>
        </authorList>
    </citation>
    <scope>NUCLEOTIDE SEQUENCE [LARGE SCALE GENOMIC DNA]</scope>
    <source>
        <strain evidence="2 3">KCTC 12100</strain>
    </source>
</reference>
<gene>
    <name evidence="2" type="ORF">BTO14_10130</name>
</gene>
<dbReference type="EMBL" id="MSCK01000001">
    <property type="protein sequence ID" value="PQJ73602.1"/>
    <property type="molecule type" value="Genomic_DNA"/>
</dbReference>
<sequence length="229" mass="25728">MKTLTLTTILTVLLFSNYSFSQDYDLTEKVNKSIRFGFSAGIENKFSKPHEAYLDPSGLTLEFDDLSRNSFVISTSIVYMPNYYFRNKNKVVDGSGNPKKDANGNQMFTYGDWKYKSGKWGGVVSLNVAEVSPDTGFNSRIDGGIGVAYAPGSQEEDDKGKYNPRPFYLSLTLDFSSIRQVKEGIMNKYKGKQILINEKPLNALDQTDNSLFTNKVFAGISFKLIYLLN</sequence>
<feature type="signal peptide" evidence="1">
    <location>
        <begin position="1"/>
        <end position="21"/>
    </location>
</feature>
<dbReference type="AlphaFoldDB" id="A0A2P6CFA9"/>
<accession>A0A2P6CFA9</accession>
<feature type="chain" id="PRO_5015160817" description="Outer membrane protein beta-barrel domain-containing protein" evidence="1">
    <location>
        <begin position="22"/>
        <end position="229"/>
    </location>
</feature>
<comment type="caution">
    <text evidence="2">The sequence shown here is derived from an EMBL/GenBank/DDBJ whole genome shotgun (WGS) entry which is preliminary data.</text>
</comment>
<dbReference type="Proteomes" id="UP000247345">
    <property type="component" value="Unassembled WGS sequence"/>
</dbReference>
<protein>
    <recommendedName>
        <fullName evidence="4">Outer membrane protein beta-barrel domain-containing protein</fullName>
    </recommendedName>
</protein>
<evidence type="ECO:0000313" key="3">
    <source>
        <dbReference type="Proteomes" id="UP000247345"/>
    </source>
</evidence>
<evidence type="ECO:0008006" key="4">
    <source>
        <dbReference type="Google" id="ProtNLM"/>
    </source>
</evidence>
<proteinExistence type="predicted"/>
<keyword evidence="1" id="KW-0732">Signal</keyword>
<evidence type="ECO:0000313" key="2">
    <source>
        <dbReference type="EMBL" id="PQJ73602.1"/>
    </source>
</evidence>
<evidence type="ECO:0000256" key="1">
    <source>
        <dbReference type="SAM" id="SignalP"/>
    </source>
</evidence>
<name>A0A2P6CFA9_9FLAO</name>
<dbReference type="OrthoDB" id="1433901at2"/>
<organism evidence="2 3">
    <name type="scientific">Polaribacter butkevichii</name>
    <dbReference type="NCBI Taxonomy" id="218490"/>
    <lineage>
        <taxon>Bacteria</taxon>
        <taxon>Pseudomonadati</taxon>
        <taxon>Bacteroidota</taxon>
        <taxon>Flavobacteriia</taxon>
        <taxon>Flavobacteriales</taxon>
        <taxon>Flavobacteriaceae</taxon>
    </lineage>
</organism>
<keyword evidence="3" id="KW-1185">Reference proteome</keyword>
<dbReference type="RefSeq" id="WP_105049266.1">
    <property type="nucleotide sequence ID" value="NZ_CP150661.1"/>
</dbReference>